<organism evidence="1 2">
    <name type="scientific">Venturia nashicola</name>
    <dbReference type="NCBI Taxonomy" id="86259"/>
    <lineage>
        <taxon>Eukaryota</taxon>
        <taxon>Fungi</taxon>
        <taxon>Dikarya</taxon>
        <taxon>Ascomycota</taxon>
        <taxon>Pezizomycotina</taxon>
        <taxon>Dothideomycetes</taxon>
        <taxon>Pleosporomycetidae</taxon>
        <taxon>Venturiales</taxon>
        <taxon>Venturiaceae</taxon>
        <taxon>Venturia</taxon>
    </lineage>
</organism>
<protein>
    <submittedName>
        <fullName evidence="1">Uncharacterized protein</fullName>
    </submittedName>
</protein>
<sequence>MSEDEEKSVWPTVEMRTTGYIDPIYGEKKTLSENAPEKFVIGDGIKDIAFTAEKEQWEDFRATVNNTPFVFEPPPLRKPIHGNTSALTSKEANQLNTPPTMSSIEYSEALTSRVMPRGPPRVITMTKDGLPIHKGDDPNLLNLRGHYLTAAQYNQPTCPQTTCRTIAKEIAYRESSVREMKIIACQECFPEMGQWTINEQDVHRKESVCGNYRGPA</sequence>
<dbReference type="STRING" id="86259.A0A4Z1NK25"/>
<proteinExistence type="predicted"/>
<dbReference type="EMBL" id="SNSC02000019">
    <property type="protein sequence ID" value="TID15965.1"/>
    <property type="molecule type" value="Genomic_DNA"/>
</dbReference>
<keyword evidence="2" id="KW-1185">Reference proteome</keyword>
<gene>
    <name evidence="1" type="ORF">E6O75_ATG09023</name>
</gene>
<name>A0A4Z1NK25_9PEZI</name>
<reference evidence="1 2" key="1">
    <citation type="submission" date="2019-04" db="EMBL/GenBank/DDBJ databases">
        <title>High contiguity whole genome sequence and gene annotation resource for two Venturia nashicola isolates.</title>
        <authorList>
            <person name="Prokchorchik M."/>
            <person name="Won K."/>
            <person name="Lee Y."/>
            <person name="Choi E.D."/>
            <person name="Segonzac C."/>
            <person name="Sohn K.H."/>
        </authorList>
    </citation>
    <scope>NUCLEOTIDE SEQUENCE [LARGE SCALE GENOMIC DNA]</scope>
    <source>
        <strain evidence="1 2">PRI2</strain>
    </source>
</reference>
<dbReference type="AlphaFoldDB" id="A0A4Z1NK25"/>
<dbReference type="Proteomes" id="UP000298493">
    <property type="component" value="Unassembled WGS sequence"/>
</dbReference>
<evidence type="ECO:0000313" key="2">
    <source>
        <dbReference type="Proteomes" id="UP000298493"/>
    </source>
</evidence>
<evidence type="ECO:0000313" key="1">
    <source>
        <dbReference type="EMBL" id="TID15965.1"/>
    </source>
</evidence>
<accession>A0A4Z1NK25</accession>
<comment type="caution">
    <text evidence="1">The sequence shown here is derived from an EMBL/GenBank/DDBJ whole genome shotgun (WGS) entry which is preliminary data.</text>
</comment>